<dbReference type="EC" id="2.7.13.3" evidence="2"/>
<keyword evidence="7" id="KW-1185">Reference proteome</keyword>
<dbReference type="InterPro" id="IPR003661">
    <property type="entry name" value="HisK_dim/P_dom"/>
</dbReference>
<keyword evidence="3" id="KW-0597">Phosphoprotein</keyword>
<dbReference type="EMBL" id="VLLF01000001">
    <property type="protein sequence ID" value="TWI93121.1"/>
    <property type="molecule type" value="Genomic_DNA"/>
</dbReference>
<dbReference type="RefSeq" id="WP_145340619.1">
    <property type="nucleotide sequence ID" value="NZ_SMLY01000087.1"/>
</dbReference>
<dbReference type="OrthoDB" id="7325042at2"/>
<name>A0A562THK4_9HYPH</name>
<protein>
    <recommendedName>
        <fullName evidence="2">histidine kinase</fullName>
        <ecNumber evidence="2">2.7.13.3</ecNumber>
    </recommendedName>
</protein>
<feature type="domain" description="Histidine kinase" evidence="5">
    <location>
        <begin position="274"/>
        <end position="506"/>
    </location>
</feature>
<dbReference type="PROSITE" id="PS50109">
    <property type="entry name" value="HIS_KIN"/>
    <property type="match status" value="1"/>
</dbReference>
<comment type="catalytic activity">
    <reaction evidence="1">
        <text>ATP + protein L-histidine = ADP + protein N-phospho-L-histidine.</text>
        <dbReference type="EC" id="2.7.13.3"/>
    </reaction>
</comment>
<evidence type="ECO:0000256" key="3">
    <source>
        <dbReference type="ARBA" id="ARBA00022553"/>
    </source>
</evidence>
<evidence type="ECO:0000259" key="5">
    <source>
        <dbReference type="PROSITE" id="PS50109"/>
    </source>
</evidence>
<dbReference type="InterPro" id="IPR003594">
    <property type="entry name" value="HATPase_dom"/>
</dbReference>
<evidence type="ECO:0000256" key="1">
    <source>
        <dbReference type="ARBA" id="ARBA00000085"/>
    </source>
</evidence>
<gene>
    <name evidence="6" type="ORF">JM93_00676</name>
</gene>
<dbReference type="GO" id="GO:0000155">
    <property type="term" value="F:phosphorelay sensor kinase activity"/>
    <property type="evidence" value="ECO:0007669"/>
    <property type="project" value="InterPro"/>
</dbReference>
<evidence type="ECO:0000313" key="6">
    <source>
        <dbReference type="EMBL" id="TWI93121.1"/>
    </source>
</evidence>
<dbReference type="Gene3D" id="6.10.340.10">
    <property type="match status" value="1"/>
</dbReference>
<proteinExistence type="predicted"/>
<evidence type="ECO:0000256" key="2">
    <source>
        <dbReference type="ARBA" id="ARBA00012438"/>
    </source>
</evidence>
<dbReference type="PRINTS" id="PR00344">
    <property type="entry name" value="BCTRLSENSOR"/>
</dbReference>
<dbReference type="SUPFAM" id="SSF58104">
    <property type="entry name" value="Methyl-accepting chemotaxis protein (MCP) signaling domain"/>
    <property type="match status" value="1"/>
</dbReference>
<dbReference type="Proteomes" id="UP000320593">
    <property type="component" value="Unassembled WGS sequence"/>
</dbReference>
<dbReference type="PANTHER" id="PTHR43065">
    <property type="entry name" value="SENSOR HISTIDINE KINASE"/>
    <property type="match status" value="1"/>
</dbReference>
<reference evidence="6 7" key="1">
    <citation type="submission" date="2019-07" db="EMBL/GenBank/DDBJ databases">
        <title>Genomic Encyclopedia of Archaeal and Bacterial Type Strains, Phase II (KMG-II): from individual species to whole genera.</title>
        <authorList>
            <person name="Goeker M."/>
        </authorList>
    </citation>
    <scope>NUCLEOTIDE SEQUENCE [LARGE SCALE GENOMIC DNA]</scope>
    <source>
        <strain evidence="6 7">ATCC BAA-252</strain>
    </source>
</reference>
<dbReference type="SMART" id="SM00387">
    <property type="entry name" value="HATPase_c"/>
    <property type="match status" value="1"/>
</dbReference>
<organism evidence="6 7">
    <name type="scientific">Roseibium hamelinense</name>
    <dbReference type="NCBI Taxonomy" id="150831"/>
    <lineage>
        <taxon>Bacteria</taxon>
        <taxon>Pseudomonadati</taxon>
        <taxon>Pseudomonadota</taxon>
        <taxon>Alphaproteobacteria</taxon>
        <taxon>Hyphomicrobiales</taxon>
        <taxon>Stappiaceae</taxon>
        <taxon>Roseibium</taxon>
    </lineage>
</organism>
<keyword evidence="4" id="KW-0812">Transmembrane</keyword>
<dbReference type="CDD" id="cd00082">
    <property type="entry name" value="HisKA"/>
    <property type="match status" value="1"/>
</dbReference>
<evidence type="ECO:0000313" key="7">
    <source>
        <dbReference type="Proteomes" id="UP000320593"/>
    </source>
</evidence>
<comment type="caution">
    <text evidence="6">The sequence shown here is derived from an EMBL/GenBank/DDBJ whole genome shotgun (WGS) entry which is preliminary data.</text>
</comment>
<accession>A0A562THK4</accession>
<dbReference type="InterPro" id="IPR005467">
    <property type="entry name" value="His_kinase_dom"/>
</dbReference>
<keyword evidence="4" id="KW-1133">Transmembrane helix</keyword>
<evidence type="ECO:0000256" key="4">
    <source>
        <dbReference type="SAM" id="Phobius"/>
    </source>
</evidence>
<feature type="transmembrane region" description="Helical" evidence="4">
    <location>
        <begin position="153"/>
        <end position="176"/>
    </location>
</feature>
<dbReference type="AlphaFoldDB" id="A0A562THK4"/>
<sequence>MVTEEAANRQAKGRHESLSRTFILYTLISFGLLGFVFIGIFAKVLWDRELDQATTTTEALFLSAKEPLERAVWSINEESALQIVQGLLSLKAVESVWVETPDTGTYGVKSEIQNKNVIKYDLVSPAIYANSDKIGSVYFIIDRSVIYDQVVSVVTTTVLSIVIYLVMLGVILRAIFRRLIGIPLSSIVTYLQTPRLIEDPPRGELMPGRTDEIGILASSLQTMVGKRHADLKQIQDYQMNLEDLVTERTEQLKKVQEELIQADNLAALGALVAGVSHELNTPLGNGLIAATTITESTGHLKDKIQAEELTLDDLNAEISRIGDASNVIEKTLGRARELVQNFRQVAVDRQSEKRREFNVDHIIRETLATLQPSLKKTPYTVKLHLHANTVIDSYPGAVSQIITNLVENAVKHAYEDETNGVVEIETQVAASGHTTVTCKDYGCGIPEGHLKRLFEPFFTTKLGKGGSGLGMAIVYRLVTEVLGGQISVVSEVGTGTTFTIDLPPAVPASKTAA</sequence>
<dbReference type="Gene3D" id="3.30.565.10">
    <property type="entry name" value="Histidine kinase-like ATPase, C-terminal domain"/>
    <property type="match status" value="1"/>
</dbReference>
<dbReference type="Pfam" id="PF02518">
    <property type="entry name" value="HATPase_c"/>
    <property type="match status" value="1"/>
</dbReference>
<keyword evidence="4" id="KW-0472">Membrane</keyword>
<dbReference type="SUPFAM" id="SSF55874">
    <property type="entry name" value="ATPase domain of HSP90 chaperone/DNA topoisomerase II/histidine kinase"/>
    <property type="match status" value="1"/>
</dbReference>
<dbReference type="Gene3D" id="1.10.287.130">
    <property type="match status" value="1"/>
</dbReference>
<dbReference type="InterPro" id="IPR004358">
    <property type="entry name" value="Sig_transdc_His_kin-like_C"/>
</dbReference>
<feature type="transmembrane region" description="Helical" evidence="4">
    <location>
        <begin position="22"/>
        <end position="42"/>
    </location>
</feature>
<dbReference type="InterPro" id="IPR036890">
    <property type="entry name" value="HATPase_C_sf"/>
</dbReference>